<dbReference type="AlphaFoldDB" id="A0A8H9IUE9"/>
<evidence type="ECO:0000256" key="1">
    <source>
        <dbReference type="SAM" id="MobiDB-lite"/>
    </source>
</evidence>
<evidence type="ECO:0000313" key="3">
    <source>
        <dbReference type="Proteomes" id="UP000658656"/>
    </source>
</evidence>
<accession>A0A8H9IUE9</accession>
<organism evidence="2 3">
    <name type="scientific">Amycolatopsis bartoniae</name>
    <dbReference type="NCBI Taxonomy" id="941986"/>
    <lineage>
        <taxon>Bacteria</taxon>
        <taxon>Bacillati</taxon>
        <taxon>Actinomycetota</taxon>
        <taxon>Actinomycetes</taxon>
        <taxon>Pseudonocardiales</taxon>
        <taxon>Pseudonocardiaceae</taxon>
        <taxon>Amycolatopsis</taxon>
    </lineage>
</organism>
<feature type="compositionally biased region" description="Low complexity" evidence="1">
    <location>
        <begin position="58"/>
        <end position="71"/>
    </location>
</feature>
<protein>
    <submittedName>
        <fullName evidence="2">Uncharacterized protein</fullName>
    </submittedName>
</protein>
<dbReference type="EMBL" id="BNAV01000003">
    <property type="protein sequence ID" value="GHF54183.1"/>
    <property type="molecule type" value="Genomic_DNA"/>
</dbReference>
<name>A0A8H9IUE9_9PSEU</name>
<gene>
    <name evidence="2" type="ORF">GCM10017566_29580</name>
</gene>
<sequence length="107" mass="11330">MEFRPDSVSLNSAPTRATVVDEVFPAGADLKPVRRETAERSGATRTGSDGSTVDERAPAAAAGPRCVVAARWSFGDNDPRGRPGKAGSSLSPLSSTAFQPRSKRMRR</sequence>
<keyword evidence="3" id="KW-1185">Reference proteome</keyword>
<feature type="region of interest" description="Disordered" evidence="1">
    <location>
        <begin position="28"/>
        <end position="107"/>
    </location>
</feature>
<comment type="caution">
    <text evidence="2">The sequence shown here is derived from an EMBL/GenBank/DDBJ whole genome shotgun (WGS) entry which is preliminary data.</text>
</comment>
<reference evidence="2" key="2">
    <citation type="submission" date="2020-09" db="EMBL/GenBank/DDBJ databases">
        <authorList>
            <person name="Sun Q."/>
            <person name="Zhou Y."/>
        </authorList>
    </citation>
    <scope>NUCLEOTIDE SEQUENCE</scope>
    <source>
        <strain evidence="2">CGMCC 4.7679</strain>
    </source>
</reference>
<feature type="compositionally biased region" description="Polar residues" evidence="1">
    <location>
        <begin position="88"/>
        <end position="99"/>
    </location>
</feature>
<dbReference type="Proteomes" id="UP000658656">
    <property type="component" value="Unassembled WGS sequence"/>
</dbReference>
<evidence type="ECO:0000313" key="2">
    <source>
        <dbReference type="EMBL" id="GHF54183.1"/>
    </source>
</evidence>
<proteinExistence type="predicted"/>
<reference evidence="2" key="1">
    <citation type="journal article" date="2014" name="Int. J. Syst. Evol. Microbiol.">
        <title>Complete genome sequence of Corynebacterium casei LMG S-19264T (=DSM 44701T), isolated from a smear-ripened cheese.</title>
        <authorList>
            <consortium name="US DOE Joint Genome Institute (JGI-PGF)"/>
            <person name="Walter F."/>
            <person name="Albersmeier A."/>
            <person name="Kalinowski J."/>
            <person name="Ruckert C."/>
        </authorList>
    </citation>
    <scope>NUCLEOTIDE SEQUENCE</scope>
    <source>
        <strain evidence="2">CGMCC 4.7679</strain>
    </source>
</reference>